<keyword evidence="5" id="KW-1185">Reference proteome</keyword>
<feature type="binding site" evidence="3">
    <location>
        <position position="103"/>
    </location>
    <ligand>
        <name>Zn(2+)</name>
        <dbReference type="ChEBI" id="CHEBI:29105"/>
        <label>2</label>
    </ligand>
</feature>
<reference evidence="5" key="1">
    <citation type="submission" date="2016-10" db="EMBL/GenBank/DDBJ databases">
        <authorList>
            <person name="Varghese N."/>
            <person name="Submissions S."/>
        </authorList>
    </citation>
    <scope>NUCLEOTIDE SEQUENCE [LARGE SCALE GENOMIC DNA]</scope>
    <source>
        <strain evidence="5">VPI 5359</strain>
    </source>
</reference>
<feature type="binding site" evidence="3">
    <location>
        <position position="213"/>
    </location>
    <ligand>
        <name>Zn(2+)</name>
        <dbReference type="ChEBI" id="CHEBI:29105"/>
        <label>1</label>
        <note>catalytic</note>
    </ligand>
</feature>
<dbReference type="GO" id="GO:0009025">
    <property type="term" value="F:tagatose-bisphosphate aldolase activity"/>
    <property type="evidence" value="ECO:0007669"/>
    <property type="project" value="TreeGrafter"/>
</dbReference>
<dbReference type="OrthoDB" id="9803995at2"/>
<evidence type="ECO:0000313" key="4">
    <source>
        <dbReference type="EMBL" id="SDY06979.1"/>
    </source>
</evidence>
<dbReference type="SUPFAM" id="SSF51569">
    <property type="entry name" value="Aldolase"/>
    <property type="match status" value="1"/>
</dbReference>
<evidence type="ECO:0000256" key="3">
    <source>
        <dbReference type="PIRSR" id="PIRSR001359-3"/>
    </source>
</evidence>
<feature type="binding site" evidence="3">
    <location>
        <position position="185"/>
    </location>
    <ligand>
        <name>Zn(2+)</name>
        <dbReference type="ChEBI" id="CHEBI:29105"/>
        <label>1</label>
        <note>catalytic</note>
    </ligand>
</feature>
<dbReference type="InterPro" id="IPR013785">
    <property type="entry name" value="Aldolase_TIM"/>
</dbReference>
<protein>
    <submittedName>
        <fullName evidence="4">Fructose-bisphosphate aldolase, class II</fullName>
    </submittedName>
</protein>
<dbReference type="Gene3D" id="3.20.20.70">
    <property type="entry name" value="Aldolase class I"/>
    <property type="match status" value="1"/>
</dbReference>
<dbReference type="AlphaFoldDB" id="A0A1H3GX97"/>
<evidence type="ECO:0000256" key="2">
    <source>
        <dbReference type="PIRSR" id="PIRSR001359-2"/>
    </source>
</evidence>
<dbReference type="Proteomes" id="UP000199652">
    <property type="component" value="Unassembled WGS sequence"/>
</dbReference>
<dbReference type="GO" id="GO:0005975">
    <property type="term" value="P:carbohydrate metabolic process"/>
    <property type="evidence" value="ECO:0007669"/>
    <property type="project" value="InterPro"/>
</dbReference>
<dbReference type="GO" id="GO:0005829">
    <property type="term" value="C:cytosol"/>
    <property type="evidence" value="ECO:0007669"/>
    <property type="project" value="TreeGrafter"/>
</dbReference>
<keyword evidence="3" id="KW-0479">Metal-binding</keyword>
<dbReference type="GO" id="GO:0008270">
    <property type="term" value="F:zinc ion binding"/>
    <property type="evidence" value="ECO:0007669"/>
    <property type="project" value="InterPro"/>
</dbReference>
<sequence>MLVTLKEISKKAMAEKYAVGAFNTVNLDSIRAVLDAAESLGQPVILQHAQLHESIAPLDIIGPIMVEMARKATIPVCVHLDHGSDIGYLLRAMQLGFTSVMFDGSALPYDENVSLSKATAETAAMYGVSVEAELGRVLRPEGGGEPDPSDAVLTPEACYTKPDEAAAFVAKTGIDALAIAFGTAHGVYDVKPVLDVDRVALIRDAIDMPLVMHGGSGVTDDEFHKAIAGGITKVNYFTYMGLAGGNAVRRYLAENADRENIRYDEMSEVARLAMEADAAHAIGIFAGLE</sequence>
<feature type="binding site" evidence="3">
    <location>
        <position position="82"/>
    </location>
    <ligand>
        <name>Zn(2+)</name>
        <dbReference type="ChEBI" id="CHEBI:29105"/>
        <label>1</label>
        <note>catalytic</note>
    </ligand>
</feature>
<dbReference type="EMBL" id="FNOU01000015">
    <property type="protein sequence ID" value="SDY06979.1"/>
    <property type="molecule type" value="Genomic_DNA"/>
</dbReference>
<feature type="binding site" evidence="2">
    <location>
        <position position="186"/>
    </location>
    <ligand>
        <name>dihydroxyacetone phosphate</name>
        <dbReference type="ChEBI" id="CHEBI:57642"/>
    </ligand>
</feature>
<dbReference type="InterPro" id="IPR000771">
    <property type="entry name" value="FBA_II"/>
</dbReference>
<keyword evidence="3" id="KW-0862">Zinc</keyword>
<dbReference type="PIRSF" id="PIRSF001359">
    <property type="entry name" value="F_bP_aldolase_II"/>
    <property type="match status" value="1"/>
</dbReference>
<gene>
    <name evidence="4" type="ORF">SAMN04488579_11536</name>
</gene>
<name>A0A1H3GX97_EUBBA</name>
<feature type="binding site" evidence="2">
    <location>
        <begin position="235"/>
        <end position="238"/>
    </location>
    <ligand>
        <name>dihydroxyacetone phosphate</name>
        <dbReference type="ChEBI" id="CHEBI:57642"/>
    </ligand>
</feature>
<feature type="binding site" evidence="3">
    <location>
        <position position="133"/>
    </location>
    <ligand>
        <name>Zn(2+)</name>
        <dbReference type="ChEBI" id="CHEBI:29105"/>
        <label>2</label>
    </ligand>
</feature>
<organism evidence="4 5">
    <name type="scientific">Eubacterium barkeri</name>
    <name type="common">Clostridium barkeri</name>
    <dbReference type="NCBI Taxonomy" id="1528"/>
    <lineage>
        <taxon>Bacteria</taxon>
        <taxon>Bacillati</taxon>
        <taxon>Bacillota</taxon>
        <taxon>Clostridia</taxon>
        <taxon>Eubacteriales</taxon>
        <taxon>Eubacteriaceae</taxon>
        <taxon>Eubacterium</taxon>
    </lineage>
</organism>
<dbReference type="CDD" id="cd00947">
    <property type="entry name" value="TBP_aldolase_IIB"/>
    <property type="match status" value="1"/>
</dbReference>
<dbReference type="RefSeq" id="WP_090245810.1">
    <property type="nucleotide sequence ID" value="NZ_FNOU01000015.1"/>
</dbReference>
<dbReference type="STRING" id="1528.SAMN04488579_11536"/>
<dbReference type="NCBIfam" id="TIGR00167">
    <property type="entry name" value="cbbA"/>
    <property type="match status" value="1"/>
</dbReference>
<accession>A0A1H3GX97</accession>
<comment type="cofactor">
    <cofactor evidence="3">
        <name>Zn(2+)</name>
        <dbReference type="ChEBI" id="CHEBI:29105"/>
    </cofactor>
    <text evidence="3">Binds 2 Zn(2+) ions per subunit. One is catalytic and the other provides a structural contribution.</text>
</comment>
<feature type="active site" description="Proton donor" evidence="1">
    <location>
        <position position="81"/>
    </location>
</feature>
<proteinExistence type="predicted"/>
<evidence type="ECO:0000313" key="5">
    <source>
        <dbReference type="Proteomes" id="UP000199652"/>
    </source>
</evidence>
<dbReference type="InterPro" id="IPR050246">
    <property type="entry name" value="Class_II_FBP_aldolase"/>
</dbReference>
<feature type="binding site" evidence="2">
    <location>
        <begin position="214"/>
        <end position="216"/>
    </location>
    <ligand>
        <name>dihydroxyacetone phosphate</name>
        <dbReference type="ChEBI" id="CHEBI:57642"/>
    </ligand>
</feature>
<dbReference type="PANTHER" id="PTHR30304:SF0">
    <property type="entry name" value="D-TAGATOSE-1,6-BISPHOSPHATE ALDOLASE SUBUNIT GATY-RELATED"/>
    <property type="match status" value="1"/>
</dbReference>
<evidence type="ECO:0000256" key="1">
    <source>
        <dbReference type="PIRSR" id="PIRSR001359-1"/>
    </source>
</evidence>
<dbReference type="Pfam" id="PF01116">
    <property type="entry name" value="F_bP_aldolase"/>
    <property type="match status" value="1"/>
</dbReference>
<dbReference type="PANTHER" id="PTHR30304">
    <property type="entry name" value="D-TAGATOSE-1,6-BISPHOSPHATE ALDOLASE"/>
    <property type="match status" value="1"/>
</dbReference>